<keyword evidence="1" id="KW-0472">Membrane</keyword>
<organism evidence="2">
    <name type="scientific">Ixodes scapularis</name>
    <name type="common">Black-legged tick</name>
    <name type="synonym">Deer tick</name>
    <dbReference type="NCBI Taxonomy" id="6945"/>
    <lineage>
        <taxon>Eukaryota</taxon>
        <taxon>Metazoa</taxon>
        <taxon>Ecdysozoa</taxon>
        <taxon>Arthropoda</taxon>
        <taxon>Chelicerata</taxon>
        <taxon>Arachnida</taxon>
        <taxon>Acari</taxon>
        <taxon>Parasitiformes</taxon>
        <taxon>Ixodida</taxon>
        <taxon>Ixodoidea</taxon>
        <taxon>Ixodidae</taxon>
        <taxon>Ixodinae</taxon>
        <taxon>Ixodes</taxon>
    </lineage>
</organism>
<proteinExistence type="predicted"/>
<dbReference type="EMBL" id="GHJT01000676">
    <property type="protein sequence ID" value="MOY34647.1"/>
    <property type="molecule type" value="Transcribed_RNA"/>
</dbReference>
<keyword evidence="1" id="KW-1133">Transmembrane helix</keyword>
<keyword evidence="1" id="KW-0812">Transmembrane</keyword>
<reference evidence="2" key="1">
    <citation type="submission" date="2019-04" db="EMBL/GenBank/DDBJ databases">
        <title>An insight into the mialome of Ixodes scapularis.</title>
        <authorList>
            <person name="Ribeiro J.M."/>
            <person name="Mather T.N."/>
            <person name="Karim S."/>
        </authorList>
    </citation>
    <scope>NUCLEOTIDE SEQUENCE</scope>
</reference>
<feature type="transmembrane region" description="Helical" evidence="1">
    <location>
        <begin position="20"/>
        <end position="40"/>
    </location>
</feature>
<accession>A0A4D5RE45</accession>
<name>A0A4D5RE45_IXOSC</name>
<evidence type="ECO:0000256" key="1">
    <source>
        <dbReference type="SAM" id="Phobius"/>
    </source>
</evidence>
<protein>
    <submittedName>
        <fullName evidence="2">Uncharacterized protein</fullName>
    </submittedName>
</protein>
<evidence type="ECO:0000313" key="2">
    <source>
        <dbReference type="EMBL" id="MOY34647.1"/>
    </source>
</evidence>
<dbReference type="AlphaFoldDB" id="A0A4D5RE45"/>
<sequence>MHLVGALWGETGHGSLGKMFLVSLAVDTTVGLLLFLRGLLTSFGSRSRPDLGTFPGKDTLALFVPGAVYLCLYSTSSRAT</sequence>